<keyword evidence="3" id="KW-1185">Reference proteome</keyword>
<dbReference type="InterPro" id="IPR016039">
    <property type="entry name" value="Thiolase-like"/>
</dbReference>
<dbReference type="CDD" id="cd00829">
    <property type="entry name" value="SCP-x_thiolase"/>
    <property type="match status" value="1"/>
</dbReference>
<dbReference type="STRING" id="465721.ACG33_03430"/>
<dbReference type="Pfam" id="PF22691">
    <property type="entry name" value="Thiolase_C_1"/>
    <property type="match status" value="1"/>
</dbReference>
<evidence type="ECO:0000313" key="3">
    <source>
        <dbReference type="Proteomes" id="UP000070250"/>
    </source>
</evidence>
<evidence type="ECO:0000313" key="2">
    <source>
        <dbReference type="EMBL" id="AMN46170.1"/>
    </source>
</evidence>
<dbReference type="GO" id="GO:0003988">
    <property type="term" value="F:acetyl-CoA C-acyltransferase activity"/>
    <property type="evidence" value="ECO:0007669"/>
    <property type="project" value="UniProtKB-ARBA"/>
</dbReference>
<dbReference type="SUPFAM" id="SSF53901">
    <property type="entry name" value="Thiolase-like"/>
    <property type="match status" value="2"/>
</dbReference>
<dbReference type="NCBIfam" id="NF005892">
    <property type="entry name" value="PRK07855.1"/>
    <property type="match status" value="1"/>
</dbReference>
<dbReference type="InterPro" id="IPR055140">
    <property type="entry name" value="Thiolase_C_2"/>
</dbReference>
<evidence type="ECO:0000259" key="1">
    <source>
        <dbReference type="Pfam" id="PF22691"/>
    </source>
</evidence>
<reference evidence="2 3" key="1">
    <citation type="submission" date="2015-06" db="EMBL/GenBank/DDBJ databases">
        <title>A Comprehensive Approach to Explore the Metabolic and Phylogenetic Diversity of Bacterial Steroid Degradation in the Environment: Testosterone as an Example.</title>
        <authorList>
            <person name="Yang F.-C."/>
            <person name="Chen Y.-L."/>
            <person name="Yu C.-P."/>
            <person name="Tang S.-L."/>
            <person name="Wang P.-H."/>
            <person name="Ismail W."/>
            <person name="Wang C.-H."/>
            <person name="Yang C.-Y."/>
            <person name="Chiang Y.-R."/>
        </authorList>
    </citation>
    <scope>NUCLEOTIDE SEQUENCE [LARGE SCALE GENOMIC DNA]</scope>
    <source>
        <strain evidence="2 3">DSM 18526</strain>
    </source>
</reference>
<feature type="domain" description="Thiolase C-terminal" evidence="1">
    <location>
        <begin position="254"/>
        <end position="386"/>
    </location>
</feature>
<dbReference type="EMBL" id="CP011971">
    <property type="protein sequence ID" value="AMN46170.1"/>
    <property type="molecule type" value="Genomic_DNA"/>
</dbReference>
<gene>
    <name evidence="2" type="ORF">ACG33_03430</name>
</gene>
<dbReference type="InterPro" id="IPR002155">
    <property type="entry name" value="Thiolase"/>
</dbReference>
<dbReference type="Gene3D" id="3.40.47.10">
    <property type="match status" value="1"/>
</dbReference>
<sequence length="391" mass="42003">MSLKNKACIVGIGSTEFTRNAGRSEIHLAVDAVTAACVDAGLEIDQIDGMSSYGTAGIYAAELAPDIDVARSLGIPNLRYFGQTPWGGGASCGVVAHAAMAVASGVANYVVCYRSLKPASGTVRYGRPTAIPAEYRYSYYMPYGFASPTMWVATMAKRWMHETGATREQLGYVALVSRENALRNPRAMFYGRPLTMEEYLHSPMSSDPFTLHDTCLENDGAVALIVTTPERARDLKQKPAFIAGVGFGTSYDSHSMTSFYRDSIGLPECTEAAREVFRMAELTQKDIDVAQLYDAFTATVPMQLETYGFCKYGEGGAFCQGGDRIRLGGELPINTSGGMLAEAYIHGMNMIAEGVRQVRGTSTSQVKDAQNVLVTGGLGVPTTALILTQGN</sequence>
<protein>
    <recommendedName>
        <fullName evidence="1">Thiolase C-terminal domain-containing protein</fullName>
    </recommendedName>
</protein>
<dbReference type="PANTHER" id="PTHR42870">
    <property type="entry name" value="ACETYL-COA C-ACETYLTRANSFERASE"/>
    <property type="match status" value="1"/>
</dbReference>
<accession>A0A127F995</accession>
<dbReference type="PANTHER" id="PTHR42870:SF1">
    <property type="entry name" value="NON-SPECIFIC LIPID-TRANSFER PROTEIN-LIKE 2"/>
    <property type="match status" value="1"/>
</dbReference>
<dbReference type="PIRSF" id="PIRSF000429">
    <property type="entry name" value="Ac-CoA_Ac_transf"/>
    <property type="match status" value="1"/>
</dbReference>
<dbReference type="Proteomes" id="UP000070250">
    <property type="component" value="Chromosome"/>
</dbReference>
<dbReference type="RefSeq" id="WP_066918699.1">
    <property type="nucleotide sequence ID" value="NZ_CP011971.1"/>
</dbReference>
<proteinExistence type="predicted"/>
<dbReference type="KEGG" id="sdf:ACG33_03430"/>
<organism evidence="2 3">
    <name type="scientific">Steroidobacter denitrificans</name>
    <dbReference type="NCBI Taxonomy" id="465721"/>
    <lineage>
        <taxon>Bacteria</taxon>
        <taxon>Pseudomonadati</taxon>
        <taxon>Pseudomonadota</taxon>
        <taxon>Gammaproteobacteria</taxon>
        <taxon>Steroidobacterales</taxon>
        <taxon>Steroidobacteraceae</taxon>
        <taxon>Steroidobacter</taxon>
    </lineage>
</organism>
<dbReference type="OrthoDB" id="7053663at2"/>
<name>A0A127F995_STEDE</name>
<dbReference type="AlphaFoldDB" id="A0A127F995"/>